<keyword evidence="1" id="KW-0732">Signal</keyword>
<keyword evidence="3" id="KW-1185">Reference proteome</keyword>
<dbReference type="Proteomes" id="UP000250079">
    <property type="component" value="Chromosome"/>
</dbReference>
<feature type="chain" id="PRO_5016328617" description="FG-GAP repeat protein" evidence="1">
    <location>
        <begin position="25"/>
        <end position="626"/>
    </location>
</feature>
<dbReference type="AlphaFoldDB" id="A0A2Z2NRN5"/>
<feature type="signal peptide" evidence="1">
    <location>
        <begin position="1"/>
        <end position="24"/>
    </location>
</feature>
<evidence type="ECO:0000256" key="1">
    <source>
        <dbReference type="SAM" id="SignalP"/>
    </source>
</evidence>
<evidence type="ECO:0000313" key="3">
    <source>
        <dbReference type="Proteomes" id="UP000250079"/>
    </source>
</evidence>
<evidence type="ECO:0000313" key="2">
    <source>
        <dbReference type="EMBL" id="ASJ73899.1"/>
    </source>
</evidence>
<reference evidence="2 3" key="1">
    <citation type="submission" date="2016-12" db="EMBL/GenBank/DDBJ databases">
        <authorList>
            <person name="Song W.-J."/>
            <person name="Kurnit D.M."/>
        </authorList>
    </citation>
    <scope>NUCLEOTIDE SEQUENCE [LARGE SCALE GENOMIC DNA]</scope>
    <source>
        <strain evidence="2 3">IMCC3135</strain>
    </source>
</reference>
<dbReference type="Gene3D" id="2.130.10.130">
    <property type="entry name" value="Integrin alpha, N-terminal"/>
    <property type="match status" value="2"/>
</dbReference>
<accession>A0A2Z2NRN5</accession>
<evidence type="ECO:0008006" key="4">
    <source>
        <dbReference type="Google" id="ProtNLM"/>
    </source>
</evidence>
<sequence length="626" mass="66233">MIKSRCSFGIGLTSSLIISTASWANPTVDGDTISWPDDGWYQVQDASTFESLCEGGLSCTVPLGLYNVINHTSGVRYEGIEVAGSDSDPTDSLVPTVDGDIITWPDNGWYQVQNAETYESLCEGGLSCTLPPGLYNVINHTSGVRYEGIEVAGSDSGPTDPTDAELIESMASNSFLNFGLETLNVDELGIRIGESDSQVFIMADLDQDNNDELILRANTQDDEVGLLPGNASLNALDIDELIPLSYESLPESVLDFNGDGNADKVSSLLRGVDRIYPGFTLRLDPGLPSNDNSGLDGQNGIRIDGVEPGQLGGALRPVGDVNGDGFEDLAILPNGQVTPAGRAAHILYGRMSFPVGQLDISQLQVDNYAEQLIADDGFEFENIIALGDVDGNGFDDFALTYSEQAGSGNTAIDTVIVFGSSARAAGNVDTVANGLENGSLARLVDMEIRHNVGDIDADGLLDVVIDTDELDFFSGVKAILNPSQLTGGQSYSMADVKAQIVLVDIDGQLINLHSAGDVDGDGFDDLLIEEFAVGNHVLVYAGTLAGHSKITVAELLEAGSPLLKSDTPYVSSSSANGEYVSVSYAYDVEAGGDLNGDGFDDLVIQLSSFFRDTEQDELMILPGGPR</sequence>
<name>A0A2Z2NRN5_9GAMM</name>
<dbReference type="KEGG" id="gai:IMCC3135_19100"/>
<dbReference type="SUPFAM" id="SSF69318">
    <property type="entry name" value="Integrin alpha N-terminal domain"/>
    <property type="match status" value="1"/>
</dbReference>
<gene>
    <name evidence="2" type="ORF">IMCC3135_19100</name>
</gene>
<dbReference type="InterPro" id="IPR028994">
    <property type="entry name" value="Integrin_alpha_N"/>
</dbReference>
<proteinExistence type="predicted"/>
<organism evidence="2 3">
    <name type="scientific">Granulosicoccus antarcticus IMCC3135</name>
    <dbReference type="NCBI Taxonomy" id="1192854"/>
    <lineage>
        <taxon>Bacteria</taxon>
        <taxon>Pseudomonadati</taxon>
        <taxon>Pseudomonadota</taxon>
        <taxon>Gammaproteobacteria</taxon>
        <taxon>Chromatiales</taxon>
        <taxon>Granulosicoccaceae</taxon>
        <taxon>Granulosicoccus</taxon>
    </lineage>
</organism>
<dbReference type="EMBL" id="CP018632">
    <property type="protein sequence ID" value="ASJ73899.1"/>
    <property type="molecule type" value="Genomic_DNA"/>
</dbReference>
<protein>
    <recommendedName>
        <fullName evidence="4">FG-GAP repeat protein</fullName>
    </recommendedName>
</protein>